<reference evidence="1" key="1">
    <citation type="journal article" date="2020" name="Stud. Mycol.">
        <title>101 Dothideomycetes genomes: a test case for predicting lifestyles and emergence of pathogens.</title>
        <authorList>
            <person name="Haridas S."/>
            <person name="Albert R."/>
            <person name="Binder M."/>
            <person name="Bloem J."/>
            <person name="Labutti K."/>
            <person name="Salamov A."/>
            <person name="Andreopoulos B."/>
            <person name="Baker S."/>
            <person name="Barry K."/>
            <person name="Bills G."/>
            <person name="Bluhm B."/>
            <person name="Cannon C."/>
            <person name="Castanera R."/>
            <person name="Culley D."/>
            <person name="Daum C."/>
            <person name="Ezra D."/>
            <person name="Gonzalez J."/>
            <person name="Henrissat B."/>
            <person name="Kuo A."/>
            <person name="Liang C."/>
            <person name="Lipzen A."/>
            <person name="Lutzoni F."/>
            <person name="Magnuson J."/>
            <person name="Mondo S."/>
            <person name="Nolan M."/>
            <person name="Ohm R."/>
            <person name="Pangilinan J."/>
            <person name="Park H.-J."/>
            <person name="Ramirez L."/>
            <person name="Alfaro M."/>
            <person name="Sun H."/>
            <person name="Tritt A."/>
            <person name="Yoshinaga Y."/>
            <person name="Zwiers L.-H."/>
            <person name="Turgeon B."/>
            <person name="Goodwin S."/>
            <person name="Spatafora J."/>
            <person name="Crous P."/>
            <person name="Grigoriev I."/>
        </authorList>
    </citation>
    <scope>NUCLEOTIDE SEQUENCE</scope>
    <source>
        <strain evidence="1">CBS 262.69</strain>
    </source>
</reference>
<proteinExistence type="predicted"/>
<evidence type="ECO:0000313" key="1">
    <source>
        <dbReference type="EMBL" id="KAF2399856.1"/>
    </source>
</evidence>
<accession>A0A6G1HVG3</accession>
<evidence type="ECO:0000313" key="2">
    <source>
        <dbReference type="Proteomes" id="UP000799640"/>
    </source>
</evidence>
<dbReference type="AlphaFoldDB" id="A0A6G1HVG3"/>
<sequence length="61" mass="6644">MTQRRVAVAGARPLSAKRSSLLHDDSHRATLKFNDEAVTQSSLVTGVSMVIIYMLRSSPDA</sequence>
<organism evidence="1 2">
    <name type="scientific">Trichodelitschia bisporula</name>
    <dbReference type="NCBI Taxonomy" id="703511"/>
    <lineage>
        <taxon>Eukaryota</taxon>
        <taxon>Fungi</taxon>
        <taxon>Dikarya</taxon>
        <taxon>Ascomycota</taxon>
        <taxon>Pezizomycotina</taxon>
        <taxon>Dothideomycetes</taxon>
        <taxon>Dothideomycetes incertae sedis</taxon>
        <taxon>Phaeotrichales</taxon>
        <taxon>Phaeotrichaceae</taxon>
        <taxon>Trichodelitschia</taxon>
    </lineage>
</organism>
<name>A0A6G1HVG3_9PEZI</name>
<keyword evidence="2" id="KW-1185">Reference proteome</keyword>
<gene>
    <name evidence="1" type="ORF">EJ06DRAFT_37099</name>
</gene>
<protein>
    <submittedName>
        <fullName evidence="1">Uncharacterized protein</fullName>
    </submittedName>
</protein>
<dbReference type="EMBL" id="ML996696">
    <property type="protein sequence ID" value="KAF2399856.1"/>
    <property type="molecule type" value="Genomic_DNA"/>
</dbReference>
<dbReference type="Proteomes" id="UP000799640">
    <property type="component" value="Unassembled WGS sequence"/>
</dbReference>